<gene>
    <name evidence="3" type="ORF">EPI10_010066</name>
</gene>
<dbReference type="EMBL" id="SMMG02000013">
    <property type="protein sequence ID" value="KAA3454108.1"/>
    <property type="molecule type" value="Genomic_DNA"/>
</dbReference>
<dbReference type="CDD" id="cd06850">
    <property type="entry name" value="biotinyl_domain"/>
    <property type="match status" value="1"/>
</dbReference>
<reference evidence="4" key="1">
    <citation type="journal article" date="2019" name="Plant Biotechnol. J.">
        <title>Genome sequencing of the Australian wild diploid species Gossypium australe highlights disease resistance and delayed gland morphogenesis.</title>
        <authorList>
            <person name="Cai Y."/>
            <person name="Cai X."/>
            <person name="Wang Q."/>
            <person name="Wang P."/>
            <person name="Zhang Y."/>
            <person name="Cai C."/>
            <person name="Xu Y."/>
            <person name="Wang K."/>
            <person name="Zhou Z."/>
            <person name="Wang C."/>
            <person name="Geng S."/>
            <person name="Li B."/>
            <person name="Dong Q."/>
            <person name="Hou Y."/>
            <person name="Wang H."/>
            <person name="Ai P."/>
            <person name="Liu Z."/>
            <person name="Yi F."/>
            <person name="Sun M."/>
            <person name="An G."/>
            <person name="Cheng J."/>
            <person name="Zhang Y."/>
            <person name="Shi Q."/>
            <person name="Xie Y."/>
            <person name="Shi X."/>
            <person name="Chang Y."/>
            <person name="Huang F."/>
            <person name="Chen Y."/>
            <person name="Hong S."/>
            <person name="Mi L."/>
            <person name="Sun Q."/>
            <person name="Zhang L."/>
            <person name="Zhou B."/>
            <person name="Peng R."/>
            <person name="Zhang X."/>
            <person name="Liu F."/>
        </authorList>
    </citation>
    <scope>NUCLEOTIDE SEQUENCE [LARGE SCALE GENOMIC DNA]</scope>
    <source>
        <strain evidence="4">cv. PA1801</strain>
    </source>
</reference>
<feature type="compositionally biased region" description="Pro residues" evidence="1">
    <location>
        <begin position="188"/>
        <end position="201"/>
    </location>
</feature>
<feature type="domain" description="Lipoyl-binding" evidence="2">
    <location>
        <begin position="249"/>
        <end position="303"/>
    </location>
</feature>
<dbReference type="Pfam" id="PF00364">
    <property type="entry name" value="Biotin_lipoyl"/>
    <property type="match status" value="1"/>
</dbReference>
<name>A0A5B6U9V7_9ROSI</name>
<dbReference type="OrthoDB" id="529457at2759"/>
<dbReference type="SUPFAM" id="SSF51230">
    <property type="entry name" value="Single hybrid motif"/>
    <property type="match status" value="1"/>
</dbReference>
<feature type="region of interest" description="Disordered" evidence="1">
    <location>
        <begin position="160"/>
        <end position="206"/>
    </location>
</feature>
<evidence type="ECO:0000313" key="3">
    <source>
        <dbReference type="EMBL" id="KAA3454108.1"/>
    </source>
</evidence>
<dbReference type="PANTHER" id="PTHR47597">
    <property type="entry name" value="IS A MEMBER OF THE PF|00364 BIOTIN-REQUIRING ENZYMES FAMILY-RELATED"/>
    <property type="match status" value="1"/>
</dbReference>
<dbReference type="InterPro" id="IPR000089">
    <property type="entry name" value="Biotin_lipoyl"/>
</dbReference>
<feature type="compositionally biased region" description="Polar residues" evidence="1">
    <location>
        <begin position="163"/>
        <end position="175"/>
    </location>
</feature>
<dbReference type="Gene3D" id="2.40.50.100">
    <property type="match status" value="1"/>
</dbReference>
<dbReference type="PANTHER" id="PTHR47597:SF2">
    <property type="entry name" value="LIPOYL-BINDING DOMAIN-CONTAINING PROTEIN"/>
    <property type="match status" value="1"/>
</dbReference>
<organism evidence="3 4">
    <name type="scientific">Gossypium australe</name>
    <dbReference type="NCBI Taxonomy" id="47621"/>
    <lineage>
        <taxon>Eukaryota</taxon>
        <taxon>Viridiplantae</taxon>
        <taxon>Streptophyta</taxon>
        <taxon>Embryophyta</taxon>
        <taxon>Tracheophyta</taxon>
        <taxon>Spermatophyta</taxon>
        <taxon>Magnoliopsida</taxon>
        <taxon>eudicotyledons</taxon>
        <taxon>Gunneridae</taxon>
        <taxon>Pentapetalae</taxon>
        <taxon>rosids</taxon>
        <taxon>malvids</taxon>
        <taxon>Malvales</taxon>
        <taxon>Malvaceae</taxon>
        <taxon>Malvoideae</taxon>
        <taxon>Gossypium</taxon>
    </lineage>
</organism>
<dbReference type="AlphaFoldDB" id="A0A5B6U9V7"/>
<comment type="caution">
    <text evidence="3">The sequence shown here is derived from an EMBL/GenBank/DDBJ whole genome shotgun (WGS) entry which is preliminary data.</text>
</comment>
<evidence type="ECO:0000256" key="1">
    <source>
        <dbReference type="SAM" id="MobiDB-lite"/>
    </source>
</evidence>
<dbReference type="InterPro" id="IPR011053">
    <property type="entry name" value="Single_hybrid_motif"/>
</dbReference>
<dbReference type="Proteomes" id="UP000325315">
    <property type="component" value="Unassembled WGS sequence"/>
</dbReference>
<keyword evidence="4" id="KW-1185">Reference proteome</keyword>
<feature type="region of interest" description="Disordered" evidence="1">
    <location>
        <begin position="89"/>
        <end position="117"/>
    </location>
</feature>
<proteinExistence type="predicted"/>
<dbReference type="InterPro" id="IPR053217">
    <property type="entry name" value="ACC_Biotin_Carrier"/>
</dbReference>
<evidence type="ECO:0000259" key="2">
    <source>
        <dbReference type="Pfam" id="PF00364"/>
    </source>
</evidence>
<protein>
    <submittedName>
        <fullName evidence="3">Biotin carboxyl carrier protein of acetyl-CoA carboxylase 2, chloroplastic-like</fullName>
    </submittedName>
</protein>
<evidence type="ECO:0000313" key="4">
    <source>
        <dbReference type="Proteomes" id="UP000325315"/>
    </source>
</evidence>
<sequence length="312" mass="33310">MPEQPSSLQSGQVEVYYWDYLLLDWSMSSLINENSVSAVSQACCTLERPSTFHVSSSCWPNSRKSCVPGLMFGGKNNSSTRRTVVLASSAKTPEATATAKSNVPPGSTKKGSLEKKTSRKATFPNGFEALILEVCDETEVAELKMKIGDFEMHLKRNVGATKSPMSNISPTTAPSIPTEPMNEAAAATPPPSPPKPSPEKPSPFKSSAFGKSSKLAALEASGSSNYILVPSPVVGIFQRGRTLKGKRQPPICKEGDLIKEGQVIGFLNQFGLELPVKSDIAGTVLKILFEDGDAVGYGDPLFAVLPSFHGID</sequence>
<accession>A0A5B6U9V7</accession>